<reference evidence="2" key="1">
    <citation type="submission" date="2010-05" db="EMBL/GenBank/DDBJ databases">
        <title>Complete sequence of Staphylothermus hellenicus DSM 12710.</title>
        <authorList>
            <consortium name="US DOE Joint Genome Institute"/>
            <person name="Lucas S."/>
            <person name="Copeland A."/>
            <person name="Lapidus A."/>
            <person name="Cheng J.-F."/>
            <person name="Bruce D."/>
            <person name="Goodwin L."/>
            <person name="Pitluck S."/>
            <person name="Davenport K."/>
            <person name="Detter J.C."/>
            <person name="Han C."/>
            <person name="Tapia R."/>
            <person name="Larimer F."/>
            <person name="Land M."/>
            <person name="Hauser L."/>
            <person name="Kyrpides N."/>
            <person name="Mikhailova N."/>
            <person name="Anderson I.J."/>
            <person name="Woyke T."/>
        </authorList>
    </citation>
    <scope>NUCLEOTIDE SEQUENCE [LARGE SCALE GENOMIC DNA]</scope>
    <source>
        <strain evidence="2">DSM 12710 / JCM 10830 / BK20S6-10-b1 / P8</strain>
    </source>
</reference>
<sequence length="165" mass="19136">MKYPLDKICVKSGILCPNCQRKVDTGIVGKYEIPIMKAMMELEDEMKELRRGEYIKAYEVNGMVIVIVRDHWEKEEIEKISKALSAKLHRKSKVVVDTGDKKLLVEQILYPATLLGLNTLWLPDGSEQVIIRISRRDHRFIGGRKHAYESLLSKLLGRKVRIRFE</sequence>
<gene>
    <name evidence="1" type="ordered locus">Shell_0079</name>
</gene>
<protein>
    <recommendedName>
        <fullName evidence="3">Transcription elongation factor</fullName>
    </recommendedName>
</protein>
<evidence type="ECO:0000313" key="2">
    <source>
        <dbReference type="Proteomes" id="UP000002573"/>
    </source>
</evidence>
<reference evidence="1 2" key="2">
    <citation type="journal article" date="2011" name="Stand. Genomic Sci.">
        <title>Complete genome sequence of Staphylothermus hellenicus P8.</title>
        <authorList>
            <person name="Anderson I."/>
            <person name="Wirth R."/>
            <person name="Lucas S."/>
            <person name="Copeland A."/>
            <person name="Lapidus A."/>
            <person name="Cheng J.F."/>
            <person name="Goodwin L."/>
            <person name="Pitluck S."/>
            <person name="Davenport K."/>
            <person name="Detter J.C."/>
            <person name="Han C."/>
            <person name="Tapia R."/>
            <person name="Land M."/>
            <person name="Hauser L."/>
            <person name="Pati A."/>
            <person name="Mikhailova N."/>
            <person name="Woyke T."/>
            <person name="Klenk H.P."/>
            <person name="Kyrpides N."/>
            <person name="Ivanova N."/>
        </authorList>
    </citation>
    <scope>NUCLEOTIDE SEQUENCE [LARGE SCALE GENOMIC DNA]</scope>
    <source>
        <strain evidence="2">DSM 12710 / JCM 10830 / BK20S6-10-b1 / P8</strain>
    </source>
</reference>
<keyword evidence="2" id="KW-1185">Reference proteome</keyword>
<dbReference type="Proteomes" id="UP000002573">
    <property type="component" value="Chromosome"/>
</dbReference>
<dbReference type="OrthoDB" id="4111at2157"/>
<dbReference type="GeneID" id="9233368"/>
<dbReference type="EMBL" id="CP002051">
    <property type="protein sequence ID" value="ADI31228.1"/>
    <property type="molecule type" value="Genomic_DNA"/>
</dbReference>
<proteinExistence type="predicted"/>
<accession>D7DAN1</accession>
<name>D7DAN1_STAHD</name>
<dbReference type="AlphaFoldDB" id="D7DAN1"/>
<dbReference type="STRING" id="591019.Shell_0079"/>
<dbReference type="HOGENOM" id="CLU_132460_1_0_2"/>
<evidence type="ECO:0000313" key="1">
    <source>
        <dbReference type="EMBL" id="ADI31228.1"/>
    </source>
</evidence>
<dbReference type="RefSeq" id="WP_013142426.1">
    <property type="nucleotide sequence ID" value="NC_014205.1"/>
</dbReference>
<dbReference type="KEGG" id="shc:Shell_0079"/>
<organism evidence="1 2">
    <name type="scientific">Staphylothermus hellenicus (strain DSM 12710 / JCM 10830 / BK20S6-10-b1 / P8)</name>
    <dbReference type="NCBI Taxonomy" id="591019"/>
    <lineage>
        <taxon>Archaea</taxon>
        <taxon>Thermoproteota</taxon>
        <taxon>Thermoprotei</taxon>
        <taxon>Desulfurococcales</taxon>
        <taxon>Desulfurococcaceae</taxon>
        <taxon>Staphylothermus</taxon>
    </lineage>
</organism>
<evidence type="ECO:0008006" key="3">
    <source>
        <dbReference type="Google" id="ProtNLM"/>
    </source>
</evidence>
<dbReference type="eggNOG" id="arCOG01761">
    <property type="taxonomic scope" value="Archaea"/>
</dbReference>